<feature type="domain" description="Gfo/Idh/MocA-like oxidoreductase N-terminal" evidence="7">
    <location>
        <begin position="44"/>
        <end position="135"/>
    </location>
</feature>
<evidence type="ECO:0000256" key="6">
    <source>
        <dbReference type="SAM" id="MobiDB-lite"/>
    </source>
</evidence>
<organism evidence="8 9">
    <name type="scientific">Tilletiaria anomala (strain ATCC 24038 / CBS 436.72 / UBC 951)</name>
    <dbReference type="NCBI Taxonomy" id="1037660"/>
    <lineage>
        <taxon>Eukaryota</taxon>
        <taxon>Fungi</taxon>
        <taxon>Dikarya</taxon>
        <taxon>Basidiomycota</taxon>
        <taxon>Ustilaginomycotina</taxon>
        <taxon>Exobasidiomycetes</taxon>
        <taxon>Georgefischeriales</taxon>
        <taxon>Tilletiariaceae</taxon>
        <taxon>Tilletiaria</taxon>
    </lineage>
</organism>
<protein>
    <recommendedName>
        <fullName evidence="3">D-xylose 1-dehydrogenase (NADP(+), D-xylono-1,5-lactone-forming)</fullName>
        <ecNumber evidence="3">1.1.1.179</ecNumber>
    </recommendedName>
    <alternativeName>
        <fullName evidence="4">D-xylose-NADP dehydrogenase</fullName>
    </alternativeName>
</protein>
<evidence type="ECO:0000256" key="5">
    <source>
        <dbReference type="ARBA" id="ARBA00049233"/>
    </source>
</evidence>
<dbReference type="SUPFAM" id="SSF55347">
    <property type="entry name" value="Glyceraldehyde-3-phosphate dehydrogenase-like, C-terminal domain"/>
    <property type="match status" value="1"/>
</dbReference>
<dbReference type="PANTHER" id="PTHR22604:SF105">
    <property type="entry name" value="TRANS-1,2-DIHYDROBENZENE-1,2-DIOL DEHYDROGENASE"/>
    <property type="match status" value="1"/>
</dbReference>
<dbReference type="Proteomes" id="UP000027361">
    <property type="component" value="Unassembled WGS sequence"/>
</dbReference>
<dbReference type="EC" id="1.1.1.179" evidence="3"/>
<dbReference type="STRING" id="1037660.A0A066W407"/>
<feature type="region of interest" description="Disordered" evidence="6">
    <location>
        <begin position="347"/>
        <end position="371"/>
    </location>
</feature>
<evidence type="ECO:0000256" key="3">
    <source>
        <dbReference type="ARBA" id="ARBA00038984"/>
    </source>
</evidence>
<dbReference type="GO" id="GO:0000166">
    <property type="term" value="F:nucleotide binding"/>
    <property type="evidence" value="ECO:0007669"/>
    <property type="project" value="InterPro"/>
</dbReference>
<dbReference type="EMBL" id="JMSN01000025">
    <property type="protein sequence ID" value="KDN48446.1"/>
    <property type="molecule type" value="Genomic_DNA"/>
</dbReference>
<dbReference type="HOGENOM" id="CLU_023194_5_2_1"/>
<dbReference type="Gene3D" id="3.30.360.10">
    <property type="entry name" value="Dihydrodipicolinate Reductase, domain 2"/>
    <property type="match status" value="1"/>
</dbReference>
<reference evidence="8 9" key="1">
    <citation type="submission" date="2014-05" db="EMBL/GenBank/DDBJ databases">
        <title>Draft genome sequence of a rare smut relative, Tilletiaria anomala UBC 951.</title>
        <authorList>
            <consortium name="DOE Joint Genome Institute"/>
            <person name="Toome M."/>
            <person name="Kuo A."/>
            <person name="Henrissat B."/>
            <person name="Lipzen A."/>
            <person name="Tritt A."/>
            <person name="Yoshinaga Y."/>
            <person name="Zane M."/>
            <person name="Barry K."/>
            <person name="Grigoriev I.V."/>
            <person name="Spatafora J.W."/>
            <person name="Aimea M.C."/>
        </authorList>
    </citation>
    <scope>NUCLEOTIDE SEQUENCE [LARGE SCALE GENOMIC DNA]</scope>
    <source>
        <strain evidence="8 9">UBC 951</strain>
    </source>
</reference>
<sequence length="446" mass="49037">MASSLFSLPDSVWRIYRAFNPPTLPKNANPLRIGILGAADIAPMALVNPARTHADVVVHGIAARDRVFDTYDALINDPEIEGVYNPLPNGLHALWTRKCIEAGKHDLLEKPSASNAQEASEPFALAAKKNVVVLEAFHYRFHPALHEFPYQLYEVMPTRSLGASGSLWKETDIRFNYPLAGGVFMDLGCYAVSSAIYACRAAGGTDKRAQWPKDIQVSSADAELFIPTHKNLISSKSHCDSNGKPAIDRILEAQFEVPSARLHAIKCSVRPGLSDRVPTWIPFLGGKRRKIIPSFSLKETFQDGTSVELYNYIFPTVYHHITTTLRGLRAEMAGVKEGTKRYSQAYVPTPKHTSAGGPGAGNAKGGEEQMRRAAKDGFWSAGKGKPYRLTYRWMLEAFVESVRKSQAGTPAKGTRGTVWVSNDESVAFMRTLDLAYEKAGLPRSGT</sequence>
<dbReference type="InParanoid" id="A0A066W407"/>
<dbReference type="AlphaFoldDB" id="A0A066W407"/>
<gene>
    <name evidence="8" type="ORF">K437DRAFT_290422</name>
</gene>
<dbReference type="RefSeq" id="XP_013244102.1">
    <property type="nucleotide sequence ID" value="XM_013388648.1"/>
</dbReference>
<comment type="catalytic activity">
    <reaction evidence="5">
        <text>D-xylose + NADP(+) = D-xylono-1,5-lactone + NADPH + H(+)</text>
        <dbReference type="Rhea" id="RHEA:22000"/>
        <dbReference type="ChEBI" id="CHEBI:15378"/>
        <dbReference type="ChEBI" id="CHEBI:15867"/>
        <dbReference type="ChEBI" id="CHEBI:53455"/>
        <dbReference type="ChEBI" id="CHEBI:57783"/>
        <dbReference type="ChEBI" id="CHEBI:58349"/>
        <dbReference type="EC" id="1.1.1.179"/>
    </reaction>
</comment>
<name>A0A066W407_TILAU</name>
<dbReference type="OMA" id="YQFHPAW"/>
<evidence type="ECO:0000259" key="7">
    <source>
        <dbReference type="Pfam" id="PF01408"/>
    </source>
</evidence>
<dbReference type="InterPro" id="IPR000683">
    <property type="entry name" value="Gfo/Idh/MocA-like_OxRdtase_N"/>
</dbReference>
<dbReference type="SUPFAM" id="SSF51735">
    <property type="entry name" value="NAD(P)-binding Rossmann-fold domains"/>
    <property type="match status" value="1"/>
</dbReference>
<dbReference type="OrthoDB" id="64915at2759"/>
<dbReference type="PANTHER" id="PTHR22604">
    <property type="entry name" value="OXIDOREDUCTASES"/>
    <property type="match status" value="1"/>
</dbReference>
<comment type="similarity">
    <text evidence="1">Belongs to the Gfo/Idh/MocA family.</text>
</comment>
<evidence type="ECO:0000256" key="2">
    <source>
        <dbReference type="ARBA" id="ARBA00023002"/>
    </source>
</evidence>
<keyword evidence="2" id="KW-0560">Oxidoreductase</keyword>
<evidence type="ECO:0000313" key="8">
    <source>
        <dbReference type="EMBL" id="KDN48446.1"/>
    </source>
</evidence>
<keyword evidence="9" id="KW-1185">Reference proteome</keyword>
<dbReference type="GeneID" id="25267026"/>
<dbReference type="Pfam" id="PF01408">
    <property type="entry name" value="GFO_IDH_MocA"/>
    <property type="match status" value="1"/>
</dbReference>
<accession>A0A066W407</accession>
<dbReference type="InterPro" id="IPR036291">
    <property type="entry name" value="NAD(P)-bd_dom_sf"/>
</dbReference>
<comment type="caution">
    <text evidence="8">The sequence shown here is derived from an EMBL/GenBank/DDBJ whole genome shotgun (WGS) entry which is preliminary data.</text>
</comment>
<evidence type="ECO:0000256" key="1">
    <source>
        <dbReference type="ARBA" id="ARBA00010928"/>
    </source>
</evidence>
<dbReference type="InterPro" id="IPR050984">
    <property type="entry name" value="Gfo/Idh/MocA_domain"/>
</dbReference>
<dbReference type="Gene3D" id="3.40.50.720">
    <property type="entry name" value="NAD(P)-binding Rossmann-like Domain"/>
    <property type="match status" value="1"/>
</dbReference>
<evidence type="ECO:0000256" key="4">
    <source>
        <dbReference type="ARBA" id="ARBA00042988"/>
    </source>
</evidence>
<dbReference type="GO" id="GO:0047837">
    <property type="term" value="F:D-xylose 1-dehydrogenase (NADP+) activity"/>
    <property type="evidence" value="ECO:0007669"/>
    <property type="project" value="UniProtKB-EC"/>
</dbReference>
<evidence type="ECO:0000313" key="9">
    <source>
        <dbReference type="Proteomes" id="UP000027361"/>
    </source>
</evidence>
<proteinExistence type="inferred from homology"/>